<accession>A0ABQ9K7W0</accession>
<comment type="similarity">
    <text evidence="1">Belongs to the LTO1 family.</text>
</comment>
<dbReference type="Pfam" id="PF09811">
    <property type="entry name" value="Yae1_N"/>
    <property type="match status" value="1"/>
</dbReference>
<sequence>MSNDEKANDPAKDINEVFDDILLSEEKLIAESYQEGLKIGIAKGNPEGYHLGYHRGAELGAEIGFYTGVVESYLEHLKGSNTPEKVLKSLRDLKEILDAFPKYNAEDVDIIEKANEIRAKYKKICAQLKVDAAYPENDNLSF</sequence>
<comment type="caution">
    <text evidence="3">The sequence shown here is derived from an EMBL/GenBank/DDBJ whole genome shotgun (WGS) entry which is preliminary data.</text>
</comment>
<dbReference type="InterPro" id="IPR019191">
    <property type="entry name" value="Essential_protein_Yae1_N"/>
</dbReference>
<dbReference type="Proteomes" id="UP001162164">
    <property type="component" value="Unassembled WGS sequence"/>
</dbReference>
<dbReference type="PANTHER" id="PTHR28532:SF1">
    <property type="entry name" value="ORAL CANCER OVEREXPRESSED 1"/>
    <property type="match status" value="1"/>
</dbReference>
<evidence type="ECO:0000259" key="2">
    <source>
        <dbReference type="Pfam" id="PF09811"/>
    </source>
</evidence>
<evidence type="ECO:0000256" key="1">
    <source>
        <dbReference type="ARBA" id="ARBA00038090"/>
    </source>
</evidence>
<evidence type="ECO:0000313" key="4">
    <source>
        <dbReference type="Proteomes" id="UP001162164"/>
    </source>
</evidence>
<feature type="domain" description="Essential protein Yae1 N-terminal" evidence="2">
    <location>
        <begin position="33"/>
        <end position="70"/>
    </location>
</feature>
<dbReference type="InterPro" id="IPR052436">
    <property type="entry name" value="LTO1_adapter"/>
</dbReference>
<dbReference type="EMBL" id="JAPWTJ010000009">
    <property type="protein sequence ID" value="KAJ8985703.1"/>
    <property type="molecule type" value="Genomic_DNA"/>
</dbReference>
<gene>
    <name evidence="3" type="ORF">NQ317_014352</name>
</gene>
<evidence type="ECO:0000313" key="3">
    <source>
        <dbReference type="EMBL" id="KAJ8985703.1"/>
    </source>
</evidence>
<protein>
    <recommendedName>
        <fullName evidence="2">Essential protein Yae1 N-terminal domain-containing protein</fullName>
    </recommendedName>
</protein>
<proteinExistence type="inferred from homology"/>
<name>A0ABQ9K7W0_9CUCU</name>
<organism evidence="3 4">
    <name type="scientific">Molorchus minor</name>
    <dbReference type="NCBI Taxonomy" id="1323400"/>
    <lineage>
        <taxon>Eukaryota</taxon>
        <taxon>Metazoa</taxon>
        <taxon>Ecdysozoa</taxon>
        <taxon>Arthropoda</taxon>
        <taxon>Hexapoda</taxon>
        <taxon>Insecta</taxon>
        <taxon>Pterygota</taxon>
        <taxon>Neoptera</taxon>
        <taxon>Endopterygota</taxon>
        <taxon>Coleoptera</taxon>
        <taxon>Polyphaga</taxon>
        <taxon>Cucujiformia</taxon>
        <taxon>Chrysomeloidea</taxon>
        <taxon>Cerambycidae</taxon>
        <taxon>Lamiinae</taxon>
        <taxon>Monochamini</taxon>
        <taxon>Molorchus</taxon>
    </lineage>
</organism>
<keyword evidence="4" id="KW-1185">Reference proteome</keyword>
<dbReference type="PANTHER" id="PTHR28532">
    <property type="entry name" value="GEO13458P1"/>
    <property type="match status" value="1"/>
</dbReference>
<reference evidence="3" key="1">
    <citation type="journal article" date="2023" name="Insect Mol. Biol.">
        <title>Genome sequencing provides insights into the evolution of gene families encoding plant cell wall-degrading enzymes in longhorned beetles.</title>
        <authorList>
            <person name="Shin N.R."/>
            <person name="Okamura Y."/>
            <person name="Kirsch R."/>
            <person name="Pauchet Y."/>
        </authorList>
    </citation>
    <scope>NUCLEOTIDE SEQUENCE</scope>
    <source>
        <strain evidence="3">MMC_N1</strain>
    </source>
</reference>